<dbReference type="FunFam" id="3.40.50.300:FF:000134">
    <property type="entry name" value="Iron-enterobactin ABC transporter ATP-binding protein"/>
    <property type="match status" value="1"/>
</dbReference>
<name>A0A433VMU0_9CYAN</name>
<dbReference type="EMBL" id="RSCL01000005">
    <property type="protein sequence ID" value="RUT07381.1"/>
    <property type="molecule type" value="Genomic_DNA"/>
</dbReference>
<keyword evidence="2" id="KW-0813">Transport</keyword>
<dbReference type="SMART" id="SM00382">
    <property type="entry name" value="AAA"/>
    <property type="match status" value="1"/>
</dbReference>
<comment type="similarity">
    <text evidence="1">Belongs to the ABC transporter superfamily.</text>
</comment>
<proteinExistence type="inferred from homology"/>
<evidence type="ECO:0000256" key="1">
    <source>
        <dbReference type="ARBA" id="ARBA00005417"/>
    </source>
</evidence>
<dbReference type="CDD" id="cd03235">
    <property type="entry name" value="ABC_Metallic_Cations"/>
    <property type="match status" value="1"/>
</dbReference>
<evidence type="ECO:0000256" key="4">
    <source>
        <dbReference type="ARBA" id="ARBA00022840"/>
    </source>
</evidence>
<dbReference type="InterPro" id="IPR050153">
    <property type="entry name" value="Metal_Ion_Import_ABC"/>
</dbReference>
<dbReference type="Proteomes" id="UP000271624">
    <property type="component" value="Unassembled WGS sequence"/>
</dbReference>
<dbReference type="InterPro" id="IPR027417">
    <property type="entry name" value="P-loop_NTPase"/>
</dbReference>
<keyword evidence="7" id="KW-1185">Reference proteome</keyword>
<feature type="domain" description="ABC transporter" evidence="5">
    <location>
        <begin position="2"/>
        <end position="234"/>
    </location>
</feature>
<gene>
    <name evidence="6" type="ORF">DSM106972_026420</name>
</gene>
<dbReference type="OrthoDB" id="9806726at2"/>
<evidence type="ECO:0000256" key="2">
    <source>
        <dbReference type="ARBA" id="ARBA00022448"/>
    </source>
</evidence>
<dbReference type="PROSITE" id="PS50893">
    <property type="entry name" value="ABC_TRANSPORTER_2"/>
    <property type="match status" value="1"/>
</dbReference>
<keyword evidence="4 6" id="KW-0067">ATP-binding</keyword>
<dbReference type="PROSITE" id="PS00211">
    <property type="entry name" value="ABC_TRANSPORTER_1"/>
    <property type="match status" value="1"/>
</dbReference>
<dbReference type="InterPro" id="IPR003593">
    <property type="entry name" value="AAA+_ATPase"/>
</dbReference>
<evidence type="ECO:0000313" key="6">
    <source>
        <dbReference type="EMBL" id="RUT07381.1"/>
    </source>
</evidence>
<dbReference type="GO" id="GO:0016887">
    <property type="term" value="F:ATP hydrolysis activity"/>
    <property type="evidence" value="ECO:0007669"/>
    <property type="project" value="InterPro"/>
</dbReference>
<dbReference type="InterPro" id="IPR003439">
    <property type="entry name" value="ABC_transporter-like_ATP-bd"/>
</dbReference>
<dbReference type="SUPFAM" id="SSF52540">
    <property type="entry name" value="P-loop containing nucleoside triphosphate hydrolases"/>
    <property type="match status" value="1"/>
</dbReference>
<sequence>MIEVENLSVRYRGSYALQGVSFNLDSGQIAGVIGPNGAGKSTMVKAMLGLIPVVSGVVKFNGQLLQRILSKTAYVPQRANIDWDYPTTVWDVVMMARTVKTGLFRQPSRMSIELAAAALEKVGMAELKGRQIGELSGGQQQRVFIARALAKQADLFLFDEPFTGVDKKTENVIFQVFQELKSEGKTLLVINHDLGETLNYYDKLLLLNKELIALGSKNEVFTPSNIQQAYGMSLGFMGK</sequence>
<accession>A0A433VMU0</accession>
<comment type="caution">
    <text evidence="6">The sequence shown here is derived from an EMBL/GenBank/DDBJ whole genome shotgun (WGS) entry which is preliminary data.</text>
</comment>
<evidence type="ECO:0000259" key="5">
    <source>
        <dbReference type="PROSITE" id="PS50893"/>
    </source>
</evidence>
<reference evidence="6" key="1">
    <citation type="submission" date="2018-12" db="EMBL/GenBank/DDBJ databases">
        <authorList>
            <person name="Will S."/>
            <person name="Neumann-Schaal M."/>
            <person name="Henke P."/>
        </authorList>
    </citation>
    <scope>NUCLEOTIDE SEQUENCE</scope>
    <source>
        <strain evidence="6">PCC 7102</strain>
    </source>
</reference>
<protein>
    <submittedName>
        <fullName evidence="6">ABC transporter ATP-binding protein</fullName>
    </submittedName>
</protein>
<dbReference type="PANTHER" id="PTHR42734:SF5">
    <property type="entry name" value="IRON TRANSPORT SYSTEM ATP-BINDING PROTEIN HI_0361-RELATED"/>
    <property type="match status" value="1"/>
</dbReference>
<dbReference type="Gene3D" id="3.40.50.300">
    <property type="entry name" value="P-loop containing nucleotide triphosphate hydrolases"/>
    <property type="match status" value="1"/>
</dbReference>
<dbReference type="InterPro" id="IPR017871">
    <property type="entry name" value="ABC_transporter-like_CS"/>
</dbReference>
<evidence type="ECO:0000313" key="7">
    <source>
        <dbReference type="Proteomes" id="UP000271624"/>
    </source>
</evidence>
<evidence type="ECO:0000256" key="3">
    <source>
        <dbReference type="ARBA" id="ARBA00022741"/>
    </source>
</evidence>
<dbReference type="AlphaFoldDB" id="A0A433VMU0"/>
<reference evidence="6" key="2">
    <citation type="journal article" date="2019" name="Genome Biol. Evol.">
        <title>Day and night: Metabolic profiles and evolutionary relationships of six axenic non-marine cyanobacteria.</title>
        <authorList>
            <person name="Will S.E."/>
            <person name="Henke P."/>
            <person name="Boedeker C."/>
            <person name="Huang S."/>
            <person name="Brinkmann H."/>
            <person name="Rohde M."/>
            <person name="Jarek M."/>
            <person name="Friedl T."/>
            <person name="Seufert S."/>
            <person name="Schumacher M."/>
            <person name="Overmann J."/>
            <person name="Neumann-Schaal M."/>
            <person name="Petersen J."/>
        </authorList>
    </citation>
    <scope>NUCLEOTIDE SEQUENCE [LARGE SCALE GENOMIC DNA]</scope>
    <source>
        <strain evidence="6">PCC 7102</strain>
    </source>
</reference>
<dbReference type="PANTHER" id="PTHR42734">
    <property type="entry name" value="METAL TRANSPORT SYSTEM ATP-BINDING PROTEIN TM_0124-RELATED"/>
    <property type="match status" value="1"/>
</dbReference>
<dbReference type="RefSeq" id="WP_127081194.1">
    <property type="nucleotide sequence ID" value="NZ_RSCL01000005.1"/>
</dbReference>
<dbReference type="Pfam" id="PF00005">
    <property type="entry name" value="ABC_tran"/>
    <property type="match status" value="1"/>
</dbReference>
<dbReference type="GO" id="GO:0005524">
    <property type="term" value="F:ATP binding"/>
    <property type="evidence" value="ECO:0007669"/>
    <property type="project" value="UniProtKB-KW"/>
</dbReference>
<organism evidence="6 7">
    <name type="scientific">Dulcicalothrix desertica PCC 7102</name>
    <dbReference type="NCBI Taxonomy" id="232991"/>
    <lineage>
        <taxon>Bacteria</taxon>
        <taxon>Bacillati</taxon>
        <taxon>Cyanobacteriota</taxon>
        <taxon>Cyanophyceae</taxon>
        <taxon>Nostocales</taxon>
        <taxon>Calotrichaceae</taxon>
        <taxon>Dulcicalothrix</taxon>
    </lineage>
</organism>
<keyword evidence="3" id="KW-0547">Nucleotide-binding</keyword>